<name>A0ABP9VNR4_9BACT</name>
<evidence type="ECO:0000313" key="1">
    <source>
        <dbReference type="EMBL" id="GAA5506230.1"/>
    </source>
</evidence>
<organism evidence="1 2">
    <name type="scientific">Novipirellula caenicola</name>
    <dbReference type="NCBI Taxonomy" id="1536901"/>
    <lineage>
        <taxon>Bacteria</taxon>
        <taxon>Pseudomonadati</taxon>
        <taxon>Planctomycetota</taxon>
        <taxon>Planctomycetia</taxon>
        <taxon>Pirellulales</taxon>
        <taxon>Pirellulaceae</taxon>
        <taxon>Novipirellula</taxon>
    </lineage>
</organism>
<gene>
    <name evidence="1" type="ORF">Rcae01_01682</name>
</gene>
<accession>A0ABP9VNR4</accession>
<proteinExistence type="predicted"/>
<dbReference type="EMBL" id="BAABRO010000002">
    <property type="protein sequence ID" value="GAA5506230.1"/>
    <property type="molecule type" value="Genomic_DNA"/>
</dbReference>
<sequence length="102" mass="11756">MQTDANNSMMTSRYALANIASVPVSYVSPLRRLSPLWDRISVAVNRRNFLLREQIRCIHLHQPRQAVVGYTFFVKTRELAGFRSPLCREGDAYGVREVRCVQ</sequence>
<dbReference type="Proteomes" id="UP001416858">
    <property type="component" value="Unassembled WGS sequence"/>
</dbReference>
<protein>
    <submittedName>
        <fullName evidence="1">Uncharacterized protein</fullName>
    </submittedName>
</protein>
<comment type="caution">
    <text evidence="1">The sequence shown here is derived from an EMBL/GenBank/DDBJ whole genome shotgun (WGS) entry which is preliminary data.</text>
</comment>
<reference evidence="1 2" key="1">
    <citation type="submission" date="2024-02" db="EMBL/GenBank/DDBJ databases">
        <title>Rhodopirellula caenicola NBRC 110016.</title>
        <authorList>
            <person name="Ichikawa N."/>
            <person name="Katano-Makiyama Y."/>
            <person name="Hidaka K."/>
        </authorList>
    </citation>
    <scope>NUCLEOTIDE SEQUENCE [LARGE SCALE GENOMIC DNA]</scope>
    <source>
        <strain evidence="1 2">NBRC 110016</strain>
    </source>
</reference>
<evidence type="ECO:0000313" key="2">
    <source>
        <dbReference type="Proteomes" id="UP001416858"/>
    </source>
</evidence>
<keyword evidence="2" id="KW-1185">Reference proteome</keyword>